<feature type="region of interest" description="Disordered" evidence="1">
    <location>
        <begin position="1"/>
        <end position="23"/>
    </location>
</feature>
<feature type="region of interest" description="Disordered" evidence="1">
    <location>
        <begin position="291"/>
        <end position="313"/>
    </location>
</feature>
<feature type="domain" description="BUB1 N-terminal" evidence="2">
    <location>
        <begin position="55"/>
        <end position="234"/>
    </location>
</feature>
<dbReference type="PANTHER" id="PTHR14030">
    <property type="entry name" value="MITOTIC CHECKPOINT SERINE/THREONINE-PROTEIN KINASE BUB1"/>
    <property type="match status" value="1"/>
</dbReference>
<feature type="region of interest" description="Disordered" evidence="1">
    <location>
        <begin position="416"/>
        <end position="435"/>
    </location>
</feature>
<dbReference type="Pfam" id="PF08311">
    <property type="entry name" value="Mad3_BUB1_I"/>
    <property type="match status" value="1"/>
</dbReference>
<reference evidence="3 4" key="1">
    <citation type="submission" date="2022-09" db="EMBL/GenBank/DDBJ databases">
        <authorList>
            <person name="Palmer J.M."/>
        </authorList>
    </citation>
    <scope>NUCLEOTIDE SEQUENCE [LARGE SCALE GENOMIC DNA]</scope>
    <source>
        <strain evidence="3 4">DSM 7382</strain>
    </source>
</reference>
<dbReference type="PROSITE" id="PS51489">
    <property type="entry name" value="BUB1_N"/>
    <property type="match status" value="1"/>
</dbReference>
<dbReference type="InterPro" id="IPR015661">
    <property type="entry name" value="Bub1/Mad3"/>
</dbReference>
<dbReference type="InterPro" id="IPR011990">
    <property type="entry name" value="TPR-like_helical_dom_sf"/>
</dbReference>
<evidence type="ECO:0000313" key="4">
    <source>
        <dbReference type="Proteomes" id="UP001385951"/>
    </source>
</evidence>
<dbReference type="GO" id="GO:0004672">
    <property type="term" value="F:protein kinase activity"/>
    <property type="evidence" value="ECO:0007669"/>
    <property type="project" value="TreeGrafter"/>
</dbReference>
<evidence type="ECO:0000256" key="1">
    <source>
        <dbReference type="SAM" id="MobiDB-lite"/>
    </source>
</evidence>
<dbReference type="InterPro" id="IPR013212">
    <property type="entry name" value="Mad3/Bub1_I"/>
</dbReference>
<feature type="region of interest" description="Disordered" evidence="1">
    <location>
        <begin position="216"/>
        <end position="238"/>
    </location>
</feature>
<sequence length="527" mass="61198">MATRTVDMASIEQQKENITPMPGGRLASKLAANFNCASKSVSQFKQQQQLQREQFESKLSEVEELDDPLEVYVDYIKWTHDNFPQGSNSESGLLALLERCTSCFRDVLYYKNDPRYLKVWLEYSNYSDSPREIFVYLAKKEIGNQLALYYEEFAQYLESAGKINDARQVYEIGIELNARPFLRLEKSYKKFEERMMLRNNAPDSNTSSSIRDVLSVKKGSNSDSIGNENDGLSSSRKRQKLQVFNDEEYEQKLPSFKEALLDTLGLKDLGTIKARIKENVLSPKPWKGEIIKQKTESSRPNSSKFEVYKDQPESQENYEIIEDSDNLAYTIIHQPGKNTEKVSLNMKLVYPSPEEEYCFEEILAMSRRFDKLHIKNENIIPNENFSYPVERNQTYTIPLKDDTFTIPLKDDLQDDENESVKFKTKENDKSPNSPTITMYSKMAANEVYSMFNDAANNLTTDDEFDAKSEQENTTNYDGFVTETIRFPLKDNQEEPQRSKEVSNKDIEFRRRECEKLTFHRASIKCIN</sequence>
<dbReference type="GO" id="GO:0051754">
    <property type="term" value="P:meiotic sister chromatid cohesion, centromeric"/>
    <property type="evidence" value="ECO:0007669"/>
    <property type="project" value="TreeGrafter"/>
</dbReference>
<dbReference type="SUPFAM" id="SSF48452">
    <property type="entry name" value="TPR-like"/>
    <property type="match status" value="1"/>
</dbReference>
<dbReference type="PANTHER" id="PTHR14030:SF4">
    <property type="entry name" value="BUB1 KINASE, ISOFORM A-RELATED"/>
    <property type="match status" value="1"/>
</dbReference>
<dbReference type="GO" id="GO:0007094">
    <property type="term" value="P:mitotic spindle assembly checkpoint signaling"/>
    <property type="evidence" value="ECO:0007669"/>
    <property type="project" value="InterPro"/>
</dbReference>
<feature type="compositionally biased region" description="Polar residues" evidence="1">
    <location>
        <begin position="218"/>
        <end position="234"/>
    </location>
</feature>
<name>A0AAW0G3P6_9APHY</name>
<dbReference type="InterPro" id="IPR012572">
    <property type="entry name" value="Mad3/Bub1_II"/>
</dbReference>
<dbReference type="Gene3D" id="6.10.20.170">
    <property type="match status" value="1"/>
</dbReference>
<dbReference type="Gene3D" id="1.25.40.430">
    <property type="match status" value="1"/>
</dbReference>
<dbReference type="GO" id="GO:0005634">
    <property type="term" value="C:nucleus"/>
    <property type="evidence" value="ECO:0007669"/>
    <property type="project" value="TreeGrafter"/>
</dbReference>
<protein>
    <recommendedName>
        <fullName evidence="2">BUB1 N-terminal domain-containing protein</fullName>
    </recommendedName>
</protein>
<dbReference type="GO" id="GO:0032991">
    <property type="term" value="C:protein-containing complex"/>
    <property type="evidence" value="ECO:0007669"/>
    <property type="project" value="UniProtKB-ARBA"/>
</dbReference>
<dbReference type="EMBL" id="JASBNA010000015">
    <property type="protein sequence ID" value="KAK7686977.1"/>
    <property type="molecule type" value="Genomic_DNA"/>
</dbReference>
<keyword evidence="4" id="KW-1185">Reference proteome</keyword>
<organism evidence="3 4">
    <name type="scientific">Cerrena zonata</name>
    <dbReference type="NCBI Taxonomy" id="2478898"/>
    <lineage>
        <taxon>Eukaryota</taxon>
        <taxon>Fungi</taxon>
        <taxon>Dikarya</taxon>
        <taxon>Basidiomycota</taxon>
        <taxon>Agaricomycotina</taxon>
        <taxon>Agaricomycetes</taxon>
        <taxon>Polyporales</taxon>
        <taxon>Cerrenaceae</taxon>
        <taxon>Cerrena</taxon>
    </lineage>
</organism>
<dbReference type="AlphaFoldDB" id="A0AAW0G3P6"/>
<proteinExistence type="predicted"/>
<evidence type="ECO:0000259" key="2">
    <source>
        <dbReference type="PROSITE" id="PS51489"/>
    </source>
</evidence>
<comment type="caution">
    <text evidence="3">The sequence shown here is derived from an EMBL/GenBank/DDBJ whole genome shotgun (WGS) entry which is preliminary data.</text>
</comment>
<gene>
    <name evidence="3" type="ORF">QCA50_010059</name>
</gene>
<evidence type="ECO:0000313" key="3">
    <source>
        <dbReference type="EMBL" id="KAK7686977.1"/>
    </source>
</evidence>
<accession>A0AAW0G3P6</accession>
<dbReference type="Proteomes" id="UP001385951">
    <property type="component" value="Unassembled WGS sequence"/>
</dbReference>
<dbReference type="SMART" id="SM00777">
    <property type="entry name" value="Mad3_BUB1_I"/>
    <property type="match status" value="1"/>
</dbReference>
<dbReference type="FunFam" id="1.25.40.430:FF:000003">
    <property type="entry name" value="Checkpoint serine/threonine-protein kinase BUB1"/>
    <property type="match status" value="1"/>
</dbReference>
<dbReference type="Pfam" id="PF08171">
    <property type="entry name" value="Mad3_BUB1_II"/>
    <property type="match status" value="1"/>
</dbReference>
<feature type="compositionally biased region" description="Basic and acidic residues" evidence="1">
    <location>
        <begin position="418"/>
        <end position="429"/>
    </location>
</feature>